<proteinExistence type="predicted"/>
<keyword evidence="2" id="KW-1185">Reference proteome</keyword>
<evidence type="ECO:0000313" key="1">
    <source>
        <dbReference type="EMBL" id="SES25831.1"/>
    </source>
</evidence>
<sequence length="237" mass="25535">MEGSVKLVGVMGSEVVYRQEAPRPPFKWRVELPPTFCVLDIHPETWRGRIDRTVEAVFSGFRLKSAQKRQAGQILSQAVKAAQDAGAVAVLLKGGVVEGSVLSVASLTFGWMDSSPQSASLVSVEEACQGALVEYGRTRAGVGWVLAESTRQSGPMTDRRDVYVHQGFLPLAQTTWTLVVSGVAPSLETSETMRKIVTRVVNSVDTVDDFAGDEVAATESQFGEESAWVVVSGEDSE</sequence>
<dbReference type="RefSeq" id="WP_095114756.1">
    <property type="nucleotide sequence ID" value="NZ_CP047199.1"/>
</dbReference>
<dbReference type="AlphaFoldDB" id="A0A1H9VWD8"/>
<organism evidence="1 2">
    <name type="scientific">Corynebacterium cystitidis DSM 20524</name>
    <dbReference type="NCBI Taxonomy" id="1121357"/>
    <lineage>
        <taxon>Bacteria</taxon>
        <taxon>Bacillati</taxon>
        <taxon>Actinomycetota</taxon>
        <taxon>Actinomycetes</taxon>
        <taxon>Mycobacteriales</taxon>
        <taxon>Corynebacteriaceae</taxon>
        <taxon>Corynebacterium</taxon>
    </lineage>
</organism>
<name>A0A1H9VWD8_9CORY</name>
<dbReference type="STRING" id="1121357.SAMN05661109_02426"/>
<reference evidence="2" key="1">
    <citation type="submission" date="2016-10" db="EMBL/GenBank/DDBJ databases">
        <authorList>
            <person name="Varghese N."/>
            <person name="Submissions S."/>
        </authorList>
    </citation>
    <scope>NUCLEOTIDE SEQUENCE [LARGE SCALE GENOMIC DNA]</scope>
    <source>
        <strain evidence="2">DSM 20524</strain>
    </source>
</reference>
<dbReference type="EMBL" id="FOGQ01000014">
    <property type="protein sequence ID" value="SES25831.1"/>
    <property type="molecule type" value="Genomic_DNA"/>
</dbReference>
<accession>A0A1H9VWD8</accession>
<dbReference type="Proteomes" id="UP000198929">
    <property type="component" value="Unassembled WGS sequence"/>
</dbReference>
<protein>
    <submittedName>
        <fullName evidence="1">Uncharacterized protein</fullName>
    </submittedName>
</protein>
<evidence type="ECO:0000313" key="2">
    <source>
        <dbReference type="Proteomes" id="UP000198929"/>
    </source>
</evidence>
<gene>
    <name evidence="1" type="ORF">SAMN05661109_02426</name>
</gene>